<dbReference type="InterPro" id="IPR008201">
    <property type="entry name" value="HepT-like"/>
</dbReference>
<dbReference type="PANTHER" id="PTHR33397:SF5">
    <property type="entry name" value="RNASE YUTE-RELATED"/>
    <property type="match status" value="1"/>
</dbReference>
<evidence type="ECO:0000256" key="5">
    <source>
        <dbReference type="ARBA" id="ARBA00024207"/>
    </source>
</evidence>
<comment type="caution">
    <text evidence="6">The sequence shown here is derived from an EMBL/GenBank/DDBJ whole genome shotgun (WGS) entry which is preliminary data.</text>
</comment>
<gene>
    <name evidence="6" type="ORF">HL657_01980</name>
</gene>
<dbReference type="Pfam" id="PF01934">
    <property type="entry name" value="HepT-like"/>
    <property type="match status" value="1"/>
</dbReference>
<dbReference type="EMBL" id="JABFFQ010000001">
    <property type="protein sequence ID" value="MDV4341966.1"/>
    <property type="molecule type" value="Genomic_DNA"/>
</dbReference>
<keyword evidence="2" id="KW-1277">Toxin-antitoxin system</keyword>
<evidence type="ECO:0000256" key="3">
    <source>
        <dbReference type="ARBA" id="ARBA00022722"/>
    </source>
</evidence>
<evidence type="ECO:0000313" key="7">
    <source>
        <dbReference type="Proteomes" id="UP001273768"/>
    </source>
</evidence>
<protein>
    <submittedName>
        <fullName evidence="6">DUF86 domain-containing protein</fullName>
    </submittedName>
</protein>
<evidence type="ECO:0000313" key="6">
    <source>
        <dbReference type="EMBL" id="MDV4341966.1"/>
    </source>
</evidence>
<keyword evidence="7" id="KW-1185">Reference proteome</keyword>
<dbReference type="InterPro" id="IPR052379">
    <property type="entry name" value="Type_VII_TA_RNase"/>
</dbReference>
<reference evidence="6 7" key="1">
    <citation type="submission" date="2020-05" db="EMBL/GenBank/DDBJ databases">
        <title>Isolation and characterization of methanoarchaea from a cold seep at offshore SW Taiwan.</title>
        <authorList>
            <person name="Chen Y.-W."/>
            <person name="Chen S.-C."/>
            <person name="Lai M.-C."/>
        </authorList>
    </citation>
    <scope>NUCLEOTIDE SEQUENCE [LARGE SCALE GENOMIC DNA]</scope>
    <source>
        <strain evidence="6 7">YWC-01</strain>
    </source>
</reference>
<keyword evidence="4" id="KW-0378">Hydrolase</keyword>
<dbReference type="PANTHER" id="PTHR33397">
    <property type="entry name" value="UPF0331 PROTEIN YUTE"/>
    <property type="match status" value="1"/>
</dbReference>
<dbReference type="Proteomes" id="UP001273768">
    <property type="component" value="Unassembled WGS sequence"/>
</dbReference>
<sequence length="149" mass="16725">MTERIRDTVIRIKLQEMAESVDMARGHFPDSVDSFGQLGIIKDGIYKRIEYAIENVFDVCAILNTDLHLGVPGSDEDILENLVQHGVFGSGMRQSLKAMKGFRNIVVHRYGAIDDALAFSILKEHIGDFALFRQEVERFLQSPEARGSA</sequence>
<accession>A0ABU3YZL1</accession>
<dbReference type="Gene3D" id="1.20.120.580">
    <property type="entry name" value="bsu32300-like"/>
    <property type="match status" value="1"/>
</dbReference>
<evidence type="ECO:0000256" key="4">
    <source>
        <dbReference type="ARBA" id="ARBA00022801"/>
    </source>
</evidence>
<keyword evidence="3" id="KW-0540">Nuclease</keyword>
<evidence type="ECO:0000256" key="2">
    <source>
        <dbReference type="ARBA" id="ARBA00022649"/>
    </source>
</evidence>
<name>A0ABU3YZL1_9EURY</name>
<evidence type="ECO:0000256" key="1">
    <source>
        <dbReference type="ARBA" id="ARBA00022553"/>
    </source>
</evidence>
<comment type="similarity">
    <text evidence="5">Belongs to the HepT RNase toxin family.</text>
</comment>
<proteinExistence type="inferred from homology"/>
<dbReference type="RefSeq" id="WP_317295164.1">
    <property type="nucleotide sequence ID" value="NZ_JABFFQ010000001.1"/>
</dbReference>
<dbReference type="InterPro" id="IPR037038">
    <property type="entry name" value="HepT-like_sf"/>
</dbReference>
<dbReference type="NCBIfam" id="NF047751">
    <property type="entry name" value="HepT_toxin"/>
    <property type="match status" value="1"/>
</dbReference>
<organism evidence="6 7">
    <name type="scientific">Methanoculleus nereidis</name>
    <dbReference type="NCBI Taxonomy" id="2735141"/>
    <lineage>
        <taxon>Archaea</taxon>
        <taxon>Methanobacteriati</taxon>
        <taxon>Methanobacteriota</taxon>
        <taxon>Stenosarchaea group</taxon>
        <taxon>Methanomicrobia</taxon>
        <taxon>Methanomicrobiales</taxon>
        <taxon>Methanomicrobiaceae</taxon>
        <taxon>Methanoculleus</taxon>
    </lineage>
</organism>
<keyword evidence="1" id="KW-0597">Phosphoprotein</keyword>